<dbReference type="AlphaFoldDB" id="A0A382GJD9"/>
<gene>
    <name evidence="1" type="ORF">METZ01_LOCUS228124</name>
</gene>
<dbReference type="InterPro" id="IPR044925">
    <property type="entry name" value="His-Me_finger_sf"/>
</dbReference>
<protein>
    <recommendedName>
        <fullName evidence="2">HNH nuclease domain-containing protein</fullName>
    </recommendedName>
</protein>
<sequence>MNDDSKFLNPDDEFASKSDLCDTHDGSILRKSQSFLFEGVGYVLDNSKHLRRVFDEGSSLTPGNADGCVRCRCVIADGVVRDAHSGFGMASGSRTWCMACHAEIRNSNGLLDALITNRAFTVGMEQKLALTVSEQELLGNCGFPADCECQIWQGMTNGEGYGLIEVDGVLLYAHRVSYLQAGRTLTPGQEVRHCCDKLENNVTCPDKRCITLAHLWPGTHTQNLLDWLRSKRRF</sequence>
<evidence type="ECO:0000313" key="1">
    <source>
        <dbReference type="EMBL" id="SVB75270.1"/>
    </source>
</evidence>
<dbReference type="EMBL" id="UINC01055880">
    <property type="protein sequence ID" value="SVB75270.1"/>
    <property type="molecule type" value="Genomic_DNA"/>
</dbReference>
<name>A0A382GJD9_9ZZZZ</name>
<accession>A0A382GJD9</accession>
<reference evidence="1" key="1">
    <citation type="submission" date="2018-05" db="EMBL/GenBank/DDBJ databases">
        <authorList>
            <person name="Lanie J.A."/>
            <person name="Ng W.-L."/>
            <person name="Kazmierczak K.M."/>
            <person name="Andrzejewski T.M."/>
            <person name="Davidsen T.M."/>
            <person name="Wayne K.J."/>
            <person name="Tettelin H."/>
            <person name="Glass J.I."/>
            <person name="Rusch D."/>
            <person name="Podicherti R."/>
            <person name="Tsui H.-C.T."/>
            <person name="Winkler M.E."/>
        </authorList>
    </citation>
    <scope>NUCLEOTIDE SEQUENCE</scope>
</reference>
<proteinExistence type="predicted"/>
<evidence type="ECO:0008006" key="2">
    <source>
        <dbReference type="Google" id="ProtNLM"/>
    </source>
</evidence>
<dbReference type="SUPFAM" id="SSF54060">
    <property type="entry name" value="His-Me finger endonucleases"/>
    <property type="match status" value="1"/>
</dbReference>
<organism evidence="1">
    <name type="scientific">marine metagenome</name>
    <dbReference type="NCBI Taxonomy" id="408172"/>
    <lineage>
        <taxon>unclassified sequences</taxon>
        <taxon>metagenomes</taxon>
        <taxon>ecological metagenomes</taxon>
    </lineage>
</organism>